<dbReference type="AlphaFoldDB" id="A0A7J6W2I6"/>
<name>A0A7J6W2I6_THATH</name>
<comment type="caution">
    <text evidence="1">The sequence shown here is derived from an EMBL/GenBank/DDBJ whole genome shotgun (WGS) entry which is preliminary data.</text>
</comment>
<dbReference type="PANTHER" id="PTHR46554">
    <property type="entry name" value="MEDIATOR OF RNA POLYMERASE II TRANSCRIPTION SUBUNIT 26A-RELATED"/>
    <property type="match status" value="1"/>
</dbReference>
<proteinExistence type="predicted"/>
<accession>A0A7J6W2I6</accession>
<sequence length="268" mass="30376">MASQMLEYWRKNLKTCSDSDDIFEVIDRAIFIAALDHPKEFKNHRDEILEKLYFKTETLLDDNREIHKVFNGVDDHNKDNNIIDHIDGVQGSVSDHGVVSNRSKSSNNKILPVIRIKRVKKINSQDGWVATIVPRKMEEGSDEQVTKCYSNGSAADCQRASYGSIHQILSQKNNNSTKQVQTTTVSCLDEEVMMIQQKIETSKRKLKDGYQAVAKKQHLIKVLDPRNLPKSCAALQVSQRNRKGPAVGRNQDMQLEDATEAVQGQIQV</sequence>
<evidence type="ECO:0000313" key="2">
    <source>
        <dbReference type="Proteomes" id="UP000554482"/>
    </source>
</evidence>
<evidence type="ECO:0000313" key="1">
    <source>
        <dbReference type="EMBL" id="KAF5191586.1"/>
    </source>
</evidence>
<dbReference type="EMBL" id="JABWDY010022649">
    <property type="protein sequence ID" value="KAF5191586.1"/>
    <property type="molecule type" value="Genomic_DNA"/>
</dbReference>
<keyword evidence="2" id="KW-1185">Reference proteome</keyword>
<dbReference type="PANTHER" id="PTHR46554:SF2">
    <property type="entry name" value="TFIIS N-TERMINAL DOMAIN-CONTAINING PROTEIN"/>
    <property type="match status" value="1"/>
</dbReference>
<dbReference type="Proteomes" id="UP000554482">
    <property type="component" value="Unassembled WGS sequence"/>
</dbReference>
<reference evidence="1 2" key="1">
    <citation type="submission" date="2020-06" db="EMBL/GenBank/DDBJ databases">
        <title>Transcriptomic and genomic resources for Thalictrum thalictroides and T. hernandezii: Facilitating candidate gene discovery in an emerging model plant lineage.</title>
        <authorList>
            <person name="Arias T."/>
            <person name="Riano-Pachon D.M."/>
            <person name="Di Stilio V.S."/>
        </authorList>
    </citation>
    <scope>NUCLEOTIDE SEQUENCE [LARGE SCALE GENOMIC DNA]</scope>
    <source>
        <strain evidence="2">cv. WT478/WT964</strain>
        <tissue evidence="1">Leaves</tissue>
    </source>
</reference>
<dbReference type="OrthoDB" id="1745631at2759"/>
<protein>
    <submittedName>
        <fullName evidence="1">Uncharacterized protein</fullName>
    </submittedName>
</protein>
<gene>
    <name evidence="1" type="ORF">FRX31_018827</name>
</gene>
<organism evidence="1 2">
    <name type="scientific">Thalictrum thalictroides</name>
    <name type="common">Rue-anemone</name>
    <name type="synonym">Anemone thalictroides</name>
    <dbReference type="NCBI Taxonomy" id="46969"/>
    <lineage>
        <taxon>Eukaryota</taxon>
        <taxon>Viridiplantae</taxon>
        <taxon>Streptophyta</taxon>
        <taxon>Embryophyta</taxon>
        <taxon>Tracheophyta</taxon>
        <taxon>Spermatophyta</taxon>
        <taxon>Magnoliopsida</taxon>
        <taxon>Ranunculales</taxon>
        <taxon>Ranunculaceae</taxon>
        <taxon>Thalictroideae</taxon>
        <taxon>Thalictrum</taxon>
    </lineage>
</organism>